<dbReference type="InterPro" id="IPR019734">
    <property type="entry name" value="TPR_rpt"/>
</dbReference>
<dbReference type="Pfam" id="PF14559">
    <property type="entry name" value="TPR_19"/>
    <property type="match status" value="3"/>
</dbReference>
<dbReference type="PROSITE" id="PS50005">
    <property type="entry name" value="TPR"/>
    <property type="match status" value="1"/>
</dbReference>
<sequence>VRADAPAAVGPEAGPDNRAVKVGPGATRRKDERPAAEGDGAALSADPGNQVLRHGAFYHALLAGSADLAERADPQGSGLAAYVRGNAALRAGQWASARAAYDSAPADRVGALLRPLLVAWTLAGAGQTDQALAMLGAGGGFFMVEERGLIAMMAGRDAQAGEALRAASAMEHGGDLLMALAYGHWLQRHGQIAQARALVHRAVSDAPAMALAESTLDAGLARPLVSSAREGAALDYVLAAIVASEQLTLLAGQPDTVTHQVRDLERVLLRLALQLQPDQPMARLLLAEILQANQQFDAARAVIGRIDPSAPMAPLLRYRLVLIEAASGRIDEARRELGALLRAQPDQPALLRLMGDLLASSGHPSEAVRVYDRLLAASGAPDWSLLLSRAMARDQSGDWTGARGDLERAVVLAPDQPDLLNYLGYSLVQRHEDLPRARTLLVHALDLAPHDAAIRDSVGWAVFRDGDPVTALGYLQAAAEKTPLDPAVNYHLGEVYLALGRRPEAIDEFDRALHLNPEPSDRQAIRRALDRLGPAVAGRTPSVPR</sequence>
<dbReference type="PANTHER" id="PTHR45586:SF1">
    <property type="entry name" value="LIPOPOLYSACCHARIDE ASSEMBLY PROTEIN B"/>
    <property type="match status" value="1"/>
</dbReference>
<dbReference type="SUPFAM" id="SSF48452">
    <property type="entry name" value="TPR-like"/>
    <property type="match status" value="2"/>
</dbReference>
<gene>
    <name evidence="5" type="ORF">HUK82_16345</name>
</gene>
<evidence type="ECO:0000256" key="1">
    <source>
        <dbReference type="ARBA" id="ARBA00022737"/>
    </source>
</evidence>
<name>A0A850PC81_9PROT</name>
<evidence type="ECO:0000256" key="2">
    <source>
        <dbReference type="ARBA" id="ARBA00022803"/>
    </source>
</evidence>
<evidence type="ECO:0000313" key="6">
    <source>
        <dbReference type="Proteomes" id="UP000585665"/>
    </source>
</evidence>
<dbReference type="InterPro" id="IPR051012">
    <property type="entry name" value="CellSynth/LPSAsmb/PSIAsmb"/>
</dbReference>
<dbReference type="PROSITE" id="PS50293">
    <property type="entry name" value="TPR_REGION"/>
    <property type="match status" value="1"/>
</dbReference>
<keyword evidence="6" id="KW-1185">Reference proteome</keyword>
<feature type="region of interest" description="Disordered" evidence="4">
    <location>
        <begin position="1"/>
        <end position="45"/>
    </location>
</feature>
<dbReference type="InterPro" id="IPR011990">
    <property type="entry name" value="TPR-like_helical_dom_sf"/>
</dbReference>
<feature type="non-terminal residue" evidence="5">
    <location>
        <position position="1"/>
    </location>
</feature>
<dbReference type="Proteomes" id="UP000585665">
    <property type="component" value="Unassembled WGS sequence"/>
</dbReference>
<reference evidence="5 6" key="1">
    <citation type="submission" date="2020-06" db="EMBL/GenBank/DDBJ databases">
        <title>Description of novel acetic acid bacteria.</title>
        <authorList>
            <person name="Sombolestani A."/>
        </authorList>
    </citation>
    <scope>NUCLEOTIDE SEQUENCE [LARGE SCALE GENOMIC DNA]</scope>
    <source>
        <strain evidence="5 6">LMG 27010</strain>
    </source>
</reference>
<comment type="caution">
    <text evidence="5">The sequence shown here is derived from an EMBL/GenBank/DDBJ whole genome shotgun (WGS) entry which is preliminary data.</text>
</comment>
<accession>A0A850PC81</accession>
<feature type="repeat" description="TPR" evidence="3">
    <location>
        <begin position="486"/>
        <end position="519"/>
    </location>
</feature>
<evidence type="ECO:0000256" key="3">
    <source>
        <dbReference type="PROSITE-ProRule" id="PRU00339"/>
    </source>
</evidence>
<evidence type="ECO:0000256" key="4">
    <source>
        <dbReference type="SAM" id="MobiDB-lite"/>
    </source>
</evidence>
<dbReference type="RefSeq" id="WP_176614930.1">
    <property type="nucleotide sequence ID" value="NZ_JABXXR010000280.1"/>
</dbReference>
<dbReference type="SMART" id="SM00028">
    <property type="entry name" value="TPR"/>
    <property type="match status" value="3"/>
</dbReference>
<dbReference type="Gene3D" id="1.25.40.10">
    <property type="entry name" value="Tetratricopeptide repeat domain"/>
    <property type="match status" value="1"/>
</dbReference>
<keyword evidence="1" id="KW-0677">Repeat</keyword>
<dbReference type="AlphaFoldDB" id="A0A850PC81"/>
<evidence type="ECO:0000313" key="5">
    <source>
        <dbReference type="EMBL" id="NVN42117.1"/>
    </source>
</evidence>
<dbReference type="EMBL" id="JABXXR010000280">
    <property type="protein sequence ID" value="NVN42117.1"/>
    <property type="molecule type" value="Genomic_DNA"/>
</dbReference>
<organism evidence="5 6">
    <name type="scientific">Ameyamaea chiangmaiensis</name>
    <dbReference type="NCBI Taxonomy" id="442969"/>
    <lineage>
        <taxon>Bacteria</taxon>
        <taxon>Pseudomonadati</taxon>
        <taxon>Pseudomonadota</taxon>
        <taxon>Alphaproteobacteria</taxon>
        <taxon>Acetobacterales</taxon>
        <taxon>Acetobacteraceae</taxon>
        <taxon>Ameyamaea</taxon>
    </lineage>
</organism>
<dbReference type="PANTHER" id="PTHR45586">
    <property type="entry name" value="TPR REPEAT-CONTAINING PROTEIN PA4667"/>
    <property type="match status" value="1"/>
</dbReference>
<protein>
    <submittedName>
        <fullName evidence="5">Tetratricopeptide repeat protein</fullName>
    </submittedName>
</protein>
<keyword evidence="2 3" id="KW-0802">TPR repeat</keyword>
<proteinExistence type="predicted"/>